<accession>J3N099</accession>
<protein>
    <submittedName>
        <fullName evidence="1">Uncharacterized protein</fullName>
    </submittedName>
</protein>
<dbReference type="AlphaFoldDB" id="J3N099"/>
<evidence type="ECO:0000313" key="1">
    <source>
        <dbReference type="EnsemblPlants" id="OB09G26780.1"/>
    </source>
</evidence>
<sequence length="65" mass="7709">MRGREIWKWSRLGFGLDWILQDVEGGRGGDKGTREGRSSYRFLRRRLKSSFLCFAGLGFWVRKRI</sequence>
<dbReference type="Proteomes" id="UP000006038">
    <property type="component" value="Chromosome 9"/>
</dbReference>
<reference evidence="1" key="1">
    <citation type="journal article" date="2013" name="Nat. Commun.">
        <title>Whole-genome sequencing of Oryza brachyantha reveals mechanisms underlying Oryza genome evolution.</title>
        <authorList>
            <person name="Chen J."/>
            <person name="Huang Q."/>
            <person name="Gao D."/>
            <person name="Wang J."/>
            <person name="Lang Y."/>
            <person name="Liu T."/>
            <person name="Li B."/>
            <person name="Bai Z."/>
            <person name="Luis Goicoechea J."/>
            <person name="Liang C."/>
            <person name="Chen C."/>
            <person name="Zhang W."/>
            <person name="Sun S."/>
            <person name="Liao Y."/>
            <person name="Zhang X."/>
            <person name="Yang L."/>
            <person name="Song C."/>
            <person name="Wang M."/>
            <person name="Shi J."/>
            <person name="Liu G."/>
            <person name="Liu J."/>
            <person name="Zhou H."/>
            <person name="Zhou W."/>
            <person name="Yu Q."/>
            <person name="An N."/>
            <person name="Chen Y."/>
            <person name="Cai Q."/>
            <person name="Wang B."/>
            <person name="Liu B."/>
            <person name="Min J."/>
            <person name="Huang Y."/>
            <person name="Wu H."/>
            <person name="Li Z."/>
            <person name="Zhang Y."/>
            <person name="Yin Y."/>
            <person name="Song W."/>
            <person name="Jiang J."/>
            <person name="Jackson S.A."/>
            <person name="Wing R.A."/>
            <person name="Wang J."/>
            <person name="Chen M."/>
        </authorList>
    </citation>
    <scope>NUCLEOTIDE SEQUENCE [LARGE SCALE GENOMIC DNA]</scope>
    <source>
        <strain evidence="1">cv. IRGC 101232</strain>
    </source>
</reference>
<proteinExistence type="predicted"/>
<keyword evidence="2" id="KW-1185">Reference proteome</keyword>
<reference evidence="1" key="2">
    <citation type="submission" date="2013-04" db="UniProtKB">
        <authorList>
            <consortium name="EnsemblPlants"/>
        </authorList>
    </citation>
    <scope>IDENTIFICATION</scope>
</reference>
<evidence type="ECO:0000313" key="2">
    <source>
        <dbReference type="Proteomes" id="UP000006038"/>
    </source>
</evidence>
<dbReference type="EnsemblPlants" id="OB09G26780.1">
    <property type="protein sequence ID" value="OB09G26780.1"/>
    <property type="gene ID" value="OB09G26780"/>
</dbReference>
<dbReference type="Gramene" id="OB09G26780.1">
    <property type="protein sequence ID" value="OB09G26780.1"/>
    <property type="gene ID" value="OB09G26780"/>
</dbReference>
<organism evidence="1">
    <name type="scientific">Oryza brachyantha</name>
    <name type="common">malo sina</name>
    <dbReference type="NCBI Taxonomy" id="4533"/>
    <lineage>
        <taxon>Eukaryota</taxon>
        <taxon>Viridiplantae</taxon>
        <taxon>Streptophyta</taxon>
        <taxon>Embryophyta</taxon>
        <taxon>Tracheophyta</taxon>
        <taxon>Spermatophyta</taxon>
        <taxon>Magnoliopsida</taxon>
        <taxon>Liliopsida</taxon>
        <taxon>Poales</taxon>
        <taxon>Poaceae</taxon>
        <taxon>BOP clade</taxon>
        <taxon>Oryzoideae</taxon>
        <taxon>Oryzeae</taxon>
        <taxon>Oryzinae</taxon>
        <taxon>Oryza</taxon>
    </lineage>
</organism>
<name>J3N099_ORYBR</name>
<dbReference type="HOGENOM" id="CLU_2856555_0_0_1"/>